<comment type="subcellular location">
    <subcellularLocation>
        <location evidence="1">Nucleus</location>
    </subcellularLocation>
</comment>
<keyword evidence="3" id="KW-0694">RNA-binding</keyword>
<dbReference type="InterPro" id="IPR016197">
    <property type="entry name" value="Chromo-like_dom_sf"/>
</dbReference>
<dbReference type="Pfam" id="PF00076">
    <property type="entry name" value="RRM_1"/>
    <property type="match status" value="1"/>
</dbReference>
<dbReference type="SUPFAM" id="SSF54928">
    <property type="entry name" value="RNA-binding domain, RBD"/>
    <property type="match status" value="1"/>
</dbReference>
<dbReference type="SUPFAM" id="SSF54160">
    <property type="entry name" value="Chromo domain-like"/>
    <property type="match status" value="1"/>
</dbReference>
<feature type="non-terminal residue" evidence="7">
    <location>
        <position position="1"/>
    </location>
</feature>
<feature type="compositionally biased region" description="Acidic residues" evidence="4">
    <location>
        <begin position="147"/>
        <end position="159"/>
    </location>
</feature>
<dbReference type="Pfam" id="PF00385">
    <property type="entry name" value="Chromo"/>
    <property type="match status" value="1"/>
</dbReference>
<dbReference type="InterPro" id="IPR023779">
    <property type="entry name" value="Chromodomain_CS"/>
</dbReference>
<dbReference type="GO" id="GO:0005634">
    <property type="term" value="C:nucleus"/>
    <property type="evidence" value="ECO:0007669"/>
    <property type="project" value="UniProtKB-SubCell"/>
</dbReference>
<evidence type="ECO:0000259" key="6">
    <source>
        <dbReference type="PROSITE" id="PS50102"/>
    </source>
</evidence>
<dbReference type="GO" id="GO:0003723">
    <property type="term" value="F:RNA binding"/>
    <property type="evidence" value="ECO:0007669"/>
    <property type="project" value="UniProtKB-UniRule"/>
</dbReference>
<dbReference type="InterPro" id="IPR035979">
    <property type="entry name" value="RBD_domain_sf"/>
</dbReference>
<evidence type="ECO:0000313" key="8">
    <source>
        <dbReference type="Proteomes" id="UP001140091"/>
    </source>
</evidence>
<gene>
    <name evidence="7" type="ORF">H1R20_g7627</name>
</gene>
<dbReference type="AlphaFoldDB" id="A0A9W8JAN0"/>
<evidence type="ECO:0000256" key="3">
    <source>
        <dbReference type="PROSITE-ProRule" id="PRU00176"/>
    </source>
</evidence>
<evidence type="ECO:0000313" key="7">
    <source>
        <dbReference type="EMBL" id="KAJ2929473.1"/>
    </source>
</evidence>
<evidence type="ECO:0000256" key="1">
    <source>
        <dbReference type="ARBA" id="ARBA00004123"/>
    </source>
</evidence>
<dbReference type="InterPro" id="IPR023780">
    <property type="entry name" value="Chromo_domain"/>
</dbReference>
<organism evidence="7 8">
    <name type="scientific">Candolleomyces eurysporus</name>
    <dbReference type="NCBI Taxonomy" id="2828524"/>
    <lineage>
        <taxon>Eukaryota</taxon>
        <taxon>Fungi</taxon>
        <taxon>Dikarya</taxon>
        <taxon>Basidiomycota</taxon>
        <taxon>Agaricomycotina</taxon>
        <taxon>Agaricomycetes</taxon>
        <taxon>Agaricomycetidae</taxon>
        <taxon>Agaricales</taxon>
        <taxon>Agaricineae</taxon>
        <taxon>Psathyrellaceae</taxon>
        <taxon>Candolleomyces</taxon>
    </lineage>
</organism>
<feature type="domain" description="Chromo" evidence="5">
    <location>
        <begin position="160"/>
        <end position="222"/>
    </location>
</feature>
<dbReference type="EMBL" id="JANBPK010000872">
    <property type="protein sequence ID" value="KAJ2929473.1"/>
    <property type="molecule type" value="Genomic_DNA"/>
</dbReference>
<dbReference type="InterPro" id="IPR000504">
    <property type="entry name" value="RRM_dom"/>
</dbReference>
<evidence type="ECO:0000259" key="5">
    <source>
        <dbReference type="PROSITE" id="PS50013"/>
    </source>
</evidence>
<keyword evidence="2" id="KW-0539">Nucleus</keyword>
<dbReference type="InterPro" id="IPR000953">
    <property type="entry name" value="Chromo/chromo_shadow_dom"/>
</dbReference>
<feature type="region of interest" description="Disordered" evidence="4">
    <location>
        <begin position="217"/>
        <end position="237"/>
    </location>
</feature>
<feature type="region of interest" description="Disordered" evidence="4">
    <location>
        <begin position="1"/>
        <end position="38"/>
    </location>
</feature>
<dbReference type="InterPro" id="IPR012677">
    <property type="entry name" value="Nucleotide-bd_a/b_plait_sf"/>
</dbReference>
<dbReference type="PROSITE" id="PS00598">
    <property type="entry name" value="CHROMO_1"/>
    <property type="match status" value="1"/>
</dbReference>
<evidence type="ECO:0000256" key="4">
    <source>
        <dbReference type="SAM" id="MobiDB-lite"/>
    </source>
</evidence>
<feature type="region of interest" description="Disordered" evidence="4">
    <location>
        <begin position="117"/>
        <end position="159"/>
    </location>
</feature>
<comment type="caution">
    <text evidence="7">The sequence shown here is derived from an EMBL/GenBank/DDBJ whole genome shotgun (WGS) entry which is preliminary data.</text>
</comment>
<dbReference type="Proteomes" id="UP001140091">
    <property type="component" value="Unassembled WGS sequence"/>
</dbReference>
<feature type="compositionally biased region" description="Basic residues" evidence="4">
    <location>
        <begin position="217"/>
        <end position="228"/>
    </location>
</feature>
<dbReference type="SMART" id="SM00298">
    <property type="entry name" value="CHROMO"/>
    <property type="match status" value="1"/>
</dbReference>
<evidence type="ECO:0000256" key="2">
    <source>
        <dbReference type="ARBA" id="ARBA00023242"/>
    </source>
</evidence>
<keyword evidence="8" id="KW-1185">Reference proteome</keyword>
<dbReference type="Gene3D" id="2.40.50.40">
    <property type="match status" value="1"/>
</dbReference>
<dbReference type="PANTHER" id="PTHR45894">
    <property type="entry name" value="RNA-BINDING PROTEIN 8A"/>
    <property type="match status" value="1"/>
</dbReference>
<proteinExistence type="predicted"/>
<protein>
    <submittedName>
        <fullName evidence="7">Uncharacterized protein</fullName>
    </submittedName>
</protein>
<name>A0A9W8JAN0_9AGAR</name>
<accession>A0A9W8JAN0</accession>
<reference evidence="7" key="1">
    <citation type="submission" date="2022-06" db="EMBL/GenBank/DDBJ databases">
        <title>Genome Sequence of Candolleomyces eurysporus.</title>
        <authorList>
            <person name="Buettner E."/>
        </authorList>
    </citation>
    <scope>NUCLEOTIDE SEQUENCE</scope>
    <source>
        <strain evidence="7">VTCC 930004</strain>
    </source>
</reference>
<dbReference type="GO" id="GO:0005737">
    <property type="term" value="C:cytoplasm"/>
    <property type="evidence" value="ECO:0007669"/>
    <property type="project" value="InterPro"/>
</dbReference>
<dbReference type="InterPro" id="IPR008111">
    <property type="entry name" value="RNA-bd_8"/>
</dbReference>
<dbReference type="GO" id="GO:0006338">
    <property type="term" value="P:chromatin remodeling"/>
    <property type="evidence" value="ECO:0007669"/>
    <property type="project" value="UniProtKB-ARBA"/>
</dbReference>
<dbReference type="PROSITE" id="PS50102">
    <property type="entry name" value="RRM"/>
    <property type="match status" value="1"/>
</dbReference>
<dbReference type="OrthoDB" id="15688at2759"/>
<sequence length="237" mass="26249">MSDDEMAIDDTGGSDNKGGGDASYDRLETTHGSSDTRAARSVEGWIVLVTNVHEEATEEDVQDRFSEYGEIKNLHLNLDRRTGYVKFFVASAGEAISSYRARGVAAWREAQTTLIPTLHPPVMARATSPAASDSDNQPSKEKTTTDPESEGEDEEREEEYEIEAIIDAKRGVFAEGRIGYLVKWKGYDSKDNSWVDEKDIGNAEELVDEFWKKHPKKQANVTAKKKSRQSTGGGLLV</sequence>
<dbReference type="GO" id="GO:0006396">
    <property type="term" value="P:RNA processing"/>
    <property type="evidence" value="ECO:0007669"/>
    <property type="project" value="InterPro"/>
</dbReference>
<dbReference type="PROSITE" id="PS50013">
    <property type="entry name" value="CHROMO_2"/>
    <property type="match status" value="1"/>
</dbReference>
<feature type="domain" description="RRM" evidence="6">
    <location>
        <begin position="45"/>
        <end position="87"/>
    </location>
</feature>
<dbReference type="Gene3D" id="3.30.70.330">
    <property type="match status" value="1"/>
</dbReference>